<dbReference type="EMBL" id="BAAANS010000050">
    <property type="protein sequence ID" value="GAA2114939.1"/>
    <property type="molecule type" value="Genomic_DNA"/>
</dbReference>
<dbReference type="PANTHER" id="PTHR36849:SF1">
    <property type="entry name" value="CYTOPLASMIC PROTEIN"/>
    <property type="match status" value="1"/>
</dbReference>
<dbReference type="RefSeq" id="WP_344556559.1">
    <property type="nucleotide sequence ID" value="NZ_BAAANS010000050.1"/>
</dbReference>
<evidence type="ECO:0000313" key="2">
    <source>
        <dbReference type="Proteomes" id="UP001500897"/>
    </source>
</evidence>
<dbReference type="Pfam" id="PF22752">
    <property type="entry name" value="DUF488-N3i"/>
    <property type="match status" value="1"/>
</dbReference>
<protein>
    <submittedName>
        <fullName evidence="1">DUF488 family protein</fullName>
    </submittedName>
</protein>
<organism evidence="1 2">
    <name type="scientific">Kitasatospora saccharophila</name>
    <dbReference type="NCBI Taxonomy" id="407973"/>
    <lineage>
        <taxon>Bacteria</taxon>
        <taxon>Bacillati</taxon>
        <taxon>Actinomycetota</taxon>
        <taxon>Actinomycetes</taxon>
        <taxon>Kitasatosporales</taxon>
        <taxon>Streptomycetaceae</taxon>
        <taxon>Kitasatospora</taxon>
    </lineage>
</organism>
<accession>A0ABN2XNZ8</accession>
<dbReference type="InterPro" id="IPR052552">
    <property type="entry name" value="YeaO-like"/>
</dbReference>
<dbReference type="PANTHER" id="PTHR36849">
    <property type="entry name" value="CYTOPLASMIC PROTEIN-RELATED"/>
    <property type="match status" value="1"/>
</dbReference>
<name>A0ABN2XNZ8_9ACTN</name>
<sequence>MVGPVGVRVERVYEEPDGGLRVLVDRLWPRGLRKEDAHLDRWAKEVAPSTELRRWFHGPDGRYPEFVRRYRAELEGPDARRELDGLCEAAGSGELVLLTAVKEPGHSHAEVLLEVVRERCARR</sequence>
<reference evidence="1 2" key="1">
    <citation type="journal article" date="2019" name="Int. J. Syst. Evol. Microbiol.">
        <title>The Global Catalogue of Microorganisms (GCM) 10K type strain sequencing project: providing services to taxonomists for standard genome sequencing and annotation.</title>
        <authorList>
            <consortium name="The Broad Institute Genomics Platform"/>
            <consortium name="The Broad Institute Genome Sequencing Center for Infectious Disease"/>
            <person name="Wu L."/>
            <person name="Ma J."/>
        </authorList>
    </citation>
    <scope>NUCLEOTIDE SEQUENCE [LARGE SCALE GENOMIC DNA]</scope>
    <source>
        <strain evidence="1 2">JCM 14559</strain>
    </source>
</reference>
<gene>
    <name evidence="1" type="ORF">GCM10009759_59590</name>
</gene>
<comment type="caution">
    <text evidence="1">The sequence shown here is derived from an EMBL/GenBank/DDBJ whole genome shotgun (WGS) entry which is preliminary data.</text>
</comment>
<keyword evidence="2" id="KW-1185">Reference proteome</keyword>
<dbReference type="Proteomes" id="UP001500897">
    <property type="component" value="Unassembled WGS sequence"/>
</dbReference>
<evidence type="ECO:0000313" key="1">
    <source>
        <dbReference type="EMBL" id="GAA2114939.1"/>
    </source>
</evidence>
<proteinExistence type="predicted"/>